<accession>A0AAE8MEW5</accession>
<name>A0AAE8MEW5_9HYPO</name>
<evidence type="ECO:0000256" key="2">
    <source>
        <dbReference type="ARBA" id="ARBA00023002"/>
    </source>
</evidence>
<sequence length="328" mass="35784">MKVAIVGATGETGTSIVNGLLESTDPRYEITALVRHSSLQKSEVLDLEKRGINIVAADLDGPEDAMAKLLQGVDIVIAAVNVAGLSAQIPLANAAKAAGVKRFVPCFFATIAPPKGIMSLRDMKEDVLNHIKKIYLPYTVIDVGWWYQLTLPRLPSGRADYAHSGAPDTIVGDGNVLSALTDLRDVGKYVARIIADPQTLSRSVFAYSELWTQNQIYDLLERLSQENIKRNHVSVEAVKAGLEEAEAQGLGPESPGFYTLAQFQYWHSWGVRGDNTPAYAQYLGYQNAKELYGDMQGGSLEAYFQEVLSGKAKGVYEKLRAAFANSQQ</sequence>
<dbReference type="InterPro" id="IPR051609">
    <property type="entry name" value="NmrA/Isoflavone_reductase-like"/>
</dbReference>
<dbReference type="Proteomes" id="UP001187734">
    <property type="component" value="Unassembled WGS sequence"/>
</dbReference>
<dbReference type="CDD" id="cd05259">
    <property type="entry name" value="PCBER_SDR_a"/>
    <property type="match status" value="1"/>
</dbReference>
<dbReference type="InterPro" id="IPR045312">
    <property type="entry name" value="PCBER-like"/>
</dbReference>
<dbReference type="Gene3D" id="3.40.50.720">
    <property type="entry name" value="NAD(P)-binding Rossmann-like Domain"/>
    <property type="match status" value="1"/>
</dbReference>
<reference evidence="4" key="1">
    <citation type="submission" date="2018-03" db="EMBL/GenBank/DDBJ databases">
        <authorList>
            <person name="Guldener U."/>
        </authorList>
    </citation>
    <scope>NUCLEOTIDE SEQUENCE</scope>
</reference>
<dbReference type="PANTHER" id="PTHR47706:SF6">
    <property type="entry name" value="NMRA-LIKE FAMILY PROTEIN (AFU_ORTHOLOGUE AFUA_6G00280)"/>
    <property type="match status" value="1"/>
</dbReference>
<keyword evidence="2" id="KW-0560">Oxidoreductase</keyword>
<organism evidence="4 5">
    <name type="scientific">Fusarium torulosum</name>
    <dbReference type="NCBI Taxonomy" id="33205"/>
    <lineage>
        <taxon>Eukaryota</taxon>
        <taxon>Fungi</taxon>
        <taxon>Dikarya</taxon>
        <taxon>Ascomycota</taxon>
        <taxon>Pezizomycotina</taxon>
        <taxon>Sordariomycetes</taxon>
        <taxon>Hypocreomycetidae</taxon>
        <taxon>Hypocreales</taxon>
        <taxon>Nectriaceae</taxon>
        <taxon>Fusarium</taxon>
    </lineage>
</organism>
<dbReference type="SUPFAM" id="SSF51735">
    <property type="entry name" value="NAD(P)-binding Rossmann-fold domains"/>
    <property type="match status" value="1"/>
</dbReference>
<protein>
    <submittedName>
        <fullName evidence="4">Related to Isoflavone reductase homolog P3</fullName>
    </submittedName>
</protein>
<evidence type="ECO:0000313" key="4">
    <source>
        <dbReference type="EMBL" id="SPJ81735.1"/>
    </source>
</evidence>
<dbReference type="EMBL" id="ONZP01000332">
    <property type="protein sequence ID" value="SPJ81735.1"/>
    <property type="molecule type" value="Genomic_DNA"/>
</dbReference>
<dbReference type="InterPro" id="IPR008030">
    <property type="entry name" value="NmrA-like"/>
</dbReference>
<evidence type="ECO:0000313" key="5">
    <source>
        <dbReference type="Proteomes" id="UP001187734"/>
    </source>
</evidence>
<dbReference type="Pfam" id="PF05368">
    <property type="entry name" value="NmrA"/>
    <property type="match status" value="1"/>
</dbReference>
<feature type="domain" description="NmrA-like" evidence="3">
    <location>
        <begin position="2"/>
        <end position="239"/>
    </location>
</feature>
<dbReference type="InterPro" id="IPR036291">
    <property type="entry name" value="NAD(P)-bd_dom_sf"/>
</dbReference>
<dbReference type="GO" id="GO:0016491">
    <property type="term" value="F:oxidoreductase activity"/>
    <property type="evidence" value="ECO:0007669"/>
    <property type="project" value="UniProtKB-KW"/>
</dbReference>
<proteinExistence type="predicted"/>
<keyword evidence="5" id="KW-1185">Reference proteome</keyword>
<dbReference type="AlphaFoldDB" id="A0AAE8MEW5"/>
<dbReference type="PANTHER" id="PTHR47706">
    <property type="entry name" value="NMRA-LIKE FAMILY PROTEIN"/>
    <property type="match status" value="1"/>
</dbReference>
<evidence type="ECO:0000256" key="1">
    <source>
        <dbReference type="ARBA" id="ARBA00022857"/>
    </source>
</evidence>
<comment type="caution">
    <text evidence="4">The sequence shown here is derived from an EMBL/GenBank/DDBJ whole genome shotgun (WGS) entry which is preliminary data.</text>
</comment>
<evidence type="ECO:0000259" key="3">
    <source>
        <dbReference type="Pfam" id="PF05368"/>
    </source>
</evidence>
<dbReference type="Gene3D" id="3.90.25.10">
    <property type="entry name" value="UDP-galactose 4-epimerase, domain 1"/>
    <property type="match status" value="1"/>
</dbReference>
<gene>
    <name evidence="4" type="ORF">FTOL_09140</name>
</gene>
<keyword evidence="1" id="KW-0521">NADP</keyword>